<feature type="compositionally biased region" description="Polar residues" evidence="1">
    <location>
        <begin position="80"/>
        <end position="90"/>
    </location>
</feature>
<sequence>METCSRFCGCYSQVKRRLASGKTRDDVLAEAKELYKITYNSTFNLDHCWGILKDTPKWQATQQEHDAKLKKTKVPKESTSRPATDANSVSAADESNAATPS</sequence>
<keyword evidence="5" id="KW-1185">Reference proteome</keyword>
<evidence type="ECO:0000313" key="4">
    <source>
        <dbReference type="EnsemblFungi" id="PTTG_31108-t43_1-p1"/>
    </source>
</evidence>
<gene>
    <name evidence="3" type="ORF">PTTG_31108</name>
</gene>
<reference evidence="4 5" key="3">
    <citation type="journal article" date="2017" name="G3 (Bethesda)">
        <title>Comparative analysis highlights variable genome content of wheat rusts and divergence of the mating loci.</title>
        <authorList>
            <person name="Cuomo C.A."/>
            <person name="Bakkeren G."/>
            <person name="Khalil H.B."/>
            <person name="Panwar V."/>
            <person name="Joly D."/>
            <person name="Linning R."/>
            <person name="Sakthikumar S."/>
            <person name="Song X."/>
            <person name="Adiconis X."/>
            <person name="Fan L."/>
            <person name="Goldberg J.M."/>
            <person name="Levin J.Z."/>
            <person name="Young S."/>
            <person name="Zeng Q."/>
            <person name="Anikster Y."/>
            <person name="Bruce M."/>
            <person name="Wang M."/>
            <person name="Yin C."/>
            <person name="McCallum B."/>
            <person name="Szabo L.J."/>
            <person name="Hulbert S."/>
            <person name="Chen X."/>
            <person name="Fellers J.P."/>
        </authorList>
    </citation>
    <scope>NUCLEOTIDE SEQUENCE</scope>
    <source>
        <strain evidence="5">Isolate 1-1 / race 1 (BBBD)</strain>
        <strain evidence="4">isolate 1-1 / race 1 (BBBD)</strain>
    </source>
</reference>
<dbReference type="InterPro" id="IPR029466">
    <property type="entry name" value="NAM-associated_C"/>
</dbReference>
<dbReference type="EnsemblFungi" id="PTTG_31108-t43_1">
    <property type="protein sequence ID" value="PTTG_31108-t43_1-p1"/>
    <property type="gene ID" value="PTTG_31108"/>
</dbReference>
<reference evidence="4" key="4">
    <citation type="submission" date="2025-05" db="UniProtKB">
        <authorList>
            <consortium name="EnsemblFungi"/>
        </authorList>
    </citation>
    <scope>IDENTIFICATION</scope>
    <source>
        <strain evidence="4">isolate 1-1 / race 1 (BBBD)</strain>
    </source>
</reference>
<dbReference type="OrthoDB" id="693008at2759"/>
<dbReference type="PANTHER" id="PTHR45023:SF4">
    <property type="entry name" value="GLYCINE-RICH PROTEIN-RELATED"/>
    <property type="match status" value="1"/>
</dbReference>
<evidence type="ECO:0000313" key="3">
    <source>
        <dbReference type="EMBL" id="OAV84728.1"/>
    </source>
</evidence>
<feature type="compositionally biased region" description="Basic and acidic residues" evidence="1">
    <location>
        <begin position="63"/>
        <end position="79"/>
    </location>
</feature>
<dbReference type="Proteomes" id="UP000005240">
    <property type="component" value="Unassembled WGS sequence"/>
</dbReference>
<reference evidence="3" key="2">
    <citation type="submission" date="2016-05" db="EMBL/GenBank/DDBJ databases">
        <title>Comparative analysis highlights variable genome content of wheat rusts and divergence of the mating loci.</title>
        <authorList>
            <person name="Cuomo C.A."/>
            <person name="Bakkeren G."/>
            <person name="Szabo L."/>
            <person name="Khalil H."/>
            <person name="Joly D."/>
            <person name="Goldberg J."/>
            <person name="Young S."/>
            <person name="Zeng Q."/>
            <person name="Fellers J."/>
        </authorList>
    </citation>
    <scope>NUCLEOTIDE SEQUENCE [LARGE SCALE GENOMIC DNA]</scope>
    <source>
        <strain evidence="3">1-1 BBBD Race 1</strain>
    </source>
</reference>
<feature type="non-terminal residue" evidence="3">
    <location>
        <position position="101"/>
    </location>
</feature>
<reference evidence="3" key="1">
    <citation type="submission" date="2009-11" db="EMBL/GenBank/DDBJ databases">
        <authorList>
            <consortium name="The Broad Institute Genome Sequencing Platform"/>
            <person name="Ward D."/>
            <person name="Feldgarden M."/>
            <person name="Earl A."/>
            <person name="Young S.K."/>
            <person name="Zeng Q."/>
            <person name="Koehrsen M."/>
            <person name="Alvarado L."/>
            <person name="Berlin A."/>
            <person name="Bochicchio J."/>
            <person name="Borenstein D."/>
            <person name="Chapman S.B."/>
            <person name="Chen Z."/>
            <person name="Engels R."/>
            <person name="Freedman E."/>
            <person name="Gellesch M."/>
            <person name="Goldberg J."/>
            <person name="Griggs A."/>
            <person name="Gujja S."/>
            <person name="Heilman E."/>
            <person name="Heiman D."/>
            <person name="Hepburn T."/>
            <person name="Howarth C."/>
            <person name="Jen D."/>
            <person name="Larson L."/>
            <person name="Lewis B."/>
            <person name="Mehta T."/>
            <person name="Park D."/>
            <person name="Pearson M."/>
            <person name="Roberts A."/>
            <person name="Saif S."/>
            <person name="Shea T."/>
            <person name="Shenoy N."/>
            <person name="Sisk P."/>
            <person name="Stolte C."/>
            <person name="Sykes S."/>
            <person name="Thomson T."/>
            <person name="Walk T."/>
            <person name="White J."/>
            <person name="Yandava C."/>
            <person name="Izard J."/>
            <person name="Baranova O.V."/>
            <person name="Blanton J.M."/>
            <person name="Tanner A.C."/>
            <person name="Dewhirst F.E."/>
            <person name="Haas B."/>
            <person name="Nusbaum C."/>
            <person name="Birren B."/>
        </authorList>
    </citation>
    <scope>NUCLEOTIDE SEQUENCE [LARGE SCALE GENOMIC DNA]</scope>
    <source>
        <strain evidence="3">1-1 BBBD Race 1</strain>
    </source>
</reference>
<accession>A0A180FX07</accession>
<dbReference type="STRING" id="630390.A0A180FX07"/>
<feature type="domain" description="No apical meristem-associated C-terminal" evidence="2">
    <location>
        <begin position="42"/>
        <end position="96"/>
    </location>
</feature>
<protein>
    <submittedName>
        <fullName evidence="4">NAM-associated domain-containing protein</fullName>
    </submittedName>
</protein>
<organism evidence="3">
    <name type="scientific">Puccinia triticina (isolate 1-1 / race 1 (BBBD))</name>
    <name type="common">Brown leaf rust fungus</name>
    <dbReference type="NCBI Taxonomy" id="630390"/>
    <lineage>
        <taxon>Eukaryota</taxon>
        <taxon>Fungi</taxon>
        <taxon>Dikarya</taxon>
        <taxon>Basidiomycota</taxon>
        <taxon>Pucciniomycotina</taxon>
        <taxon>Pucciniomycetes</taxon>
        <taxon>Pucciniales</taxon>
        <taxon>Pucciniaceae</taxon>
        <taxon>Puccinia</taxon>
    </lineage>
</organism>
<evidence type="ECO:0000259" key="2">
    <source>
        <dbReference type="Pfam" id="PF14303"/>
    </source>
</evidence>
<dbReference type="PANTHER" id="PTHR45023">
    <property type="match status" value="1"/>
</dbReference>
<proteinExistence type="predicted"/>
<feature type="region of interest" description="Disordered" evidence="1">
    <location>
        <begin position="62"/>
        <end position="101"/>
    </location>
</feature>
<evidence type="ECO:0000313" key="5">
    <source>
        <dbReference type="Proteomes" id="UP000005240"/>
    </source>
</evidence>
<dbReference type="AlphaFoldDB" id="A0A180FX07"/>
<dbReference type="EMBL" id="ADAS02013503">
    <property type="protein sequence ID" value="OAV84728.1"/>
    <property type="molecule type" value="Genomic_DNA"/>
</dbReference>
<name>A0A180FX07_PUCT1</name>
<evidence type="ECO:0000256" key="1">
    <source>
        <dbReference type="SAM" id="MobiDB-lite"/>
    </source>
</evidence>
<dbReference type="VEuPathDB" id="FungiDB:PTTG_31108"/>
<dbReference type="Pfam" id="PF14303">
    <property type="entry name" value="NAM-associated"/>
    <property type="match status" value="1"/>
</dbReference>